<dbReference type="AlphaFoldDB" id="A0A2N5DWK6"/>
<keyword evidence="5" id="KW-1185">Reference proteome</keyword>
<name>A0A2N5DWK6_9GAMM</name>
<dbReference type="CDD" id="cd05233">
    <property type="entry name" value="SDR_c"/>
    <property type="match status" value="1"/>
</dbReference>
<dbReference type="PRINTS" id="PR00080">
    <property type="entry name" value="SDRFAMILY"/>
</dbReference>
<dbReference type="PANTHER" id="PTHR43669">
    <property type="entry name" value="5-KETO-D-GLUCONATE 5-REDUCTASE"/>
    <property type="match status" value="1"/>
</dbReference>
<dbReference type="InterPro" id="IPR020904">
    <property type="entry name" value="Sc_DH/Rdtase_CS"/>
</dbReference>
<evidence type="ECO:0000259" key="3">
    <source>
        <dbReference type="SMART" id="SM00822"/>
    </source>
</evidence>
<evidence type="ECO:0000256" key="1">
    <source>
        <dbReference type="ARBA" id="ARBA00006484"/>
    </source>
</evidence>
<dbReference type="EMBL" id="PJZF01000024">
    <property type="protein sequence ID" value="PLR31638.1"/>
    <property type="molecule type" value="Genomic_DNA"/>
</dbReference>
<evidence type="ECO:0000313" key="5">
    <source>
        <dbReference type="Proteomes" id="UP000234240"/>
    </source>
</evidence>
<feature type="domain" description="Ketoreductase" evidence="3">
    <location>
        <begin position="6"/>
        <end position="180"/>
    </location>
</feature>
<dbReference type="FunFam" id="3.40.50.720:FF:000084">
    <property type="entry name" value="Short-chain dehydrogenase reductase"/>
    <property type="match status" value="1"/>
</dbReference>
<evidence type="ECO:0000313" key="4">
    <source>
        <dbReference type="EMBL" id="PLR31638.1"/>
    </source>
</evidence>
<reference evidence="4 5" key="1">
    <citation type="submission" date="2017-12" db="EMBL/GenBank/DDBJ databases">
        <title>Characterization of six clinical isolates of Enterochimera gen. nov., a novel genus of the Yersiniaciae family and the three species Enterochimera arupensis sp. nov., Enterochimera coloradensis sp. nov, and Enterochimera californica sp. nov.</title>
        <authorList>
            <person name="Rossi A."/>
            <person name="Fisher M."/>
        </authorList>
    </citation>
    <scope>NUCLEOTIDE SEQUENCE [LARGE SCALE GENOMIC DNA]</scope>
    <source>
        <strain evidence="5">2015-Iso6</strain>
    </source>
</reference>
<dbReference type="PRINTS" id="PR00081">
    <property type="entry name" value="GDHRDH"/>
</dbReference>
<dbReference type="OrthoDB" id="9803333at2"/>
<dbReference type="Proteomes" id="UP000234240">
    <property type="component" value="Unassembled WGS sequence"/>
</dbReference>
<dbReference type="PROSITE" id="PS00061">
    <property type="entry name" value="ADH_SHORT"/>
    <property type="match status" value="1"/>
</dbReference>
<proteinExistence type="inferred from homology"/>
<dbReference type="SMART" id="SM00822">
    <property type="entry name" value="PKS_KR"/>
    <property type="match status" value="1"/>
</dbReference>
<dbReference type="InterPro" id="IPR002347">
    <property type="entry name" value="SDR_fam"/>
</dbReference>
<dbReference type="RefSeq" id="WP_101818128.1">
    <property type="nucleotide sequence ID" value="NZ_PJZF01000024.1"/>
</dbReference>
<evidence type="ECO:0000256" key="2">
    <source>
        <dbReference type="ARBA" id="ARBA00023002"/>
    </source>
</evidence>
<accession>A0A2N5DWK6</accession>
<gene>
    <name evidence="4" type="ORF">CYR55_20115</name>
</gene>
<sequence>MRLQGKTAFITGGNSGIGLATARLFIEQGARVAITGRNPETLAQAAAELGPNALALTADTQDPAALAEALATATQQFGALDSVFANAGVGGATPVGHTTAEAFAQILAINVTGVFLTVQAALPHLNRGASVILNGSVHAVLGMPGFSAYAASKAAVRSMTRVLAAELAPRHIRVNQVTPGATRTPIWAVDPADAAGMAQLEASIARSVPQARMGDAAELANAVLFLASDEAAYITAQEIVVDGGTTGAPAGAPIYRPA</sequence>
<protein>
    <submittedName>
        <fullName evidence="4">Short-chain dehydrogenase</fullName>
    </submittedName>
</protein>
<keyword evidence="2" id="KW-0560">Oxidoreductase</keyword>
<comment type="similarity">
    <text evidence="1">Belongs to the short-chain dehydrogenases/reductases (SDR) family.</text>
</comment>
<organism evidence="4 5">
    <name type="scientific">Chimaeribacter californicus</name>
    <dbReference type="NCBI Taxonomy" id="2060067"/>
    <lineage>
        <taxon>Bacteria</taxon>
        <taxon>Pseudomonadati</taxon>
        <taxon>Pseudomonadota</taxon>
        <taxon>Gammaproteobacteria</taxon>
        <taxon>Enterobacterales</taxon>
        <taxon>Yersiniaceae</taxon>
        <taxon>Chimaeribacter</taxon>
    </lineage>
</organism>
<dbReference type="PANTHER" id="PTHR43669:SF3">
    <property type="entry name" value="ALCOHOL DEHYDROGENASE, PUTATIVE (AFU_ORTHOLOGUE AFUA_3G03445)-RELATED"/>
    <property type="match status" value="1"/>
</dbReference>
<dbReference type="Gene3D" id="3.40.50.720">
    <property type="entry name" value="NAD(P)-binding Rossmann-like Domain"/>
    <property type="match status" value="1"/>
</dbReference>
<comment type="caution">
    <text evidence="4">The sequence shown here is derived from an EMBL/GenBank/DDBJ whole genome shotgun (WGS) entry which is preliminary data.</text>
</comment>
<dbReference type="InterPro" id="IPR057326">
    <property type="entry name" value="KR_dom"/>
</dbReference>
<dbReference type="Pfam" id="PF13561">
    <property type="entry name" value="adh_short_C2"/>
    <property type="match status" value="1"/>
</dbReference>
<dbReference type="GO" id="GO:0016491">
    <property type="term" value="F:oxidoreductase activity"/>
    <property type="evidence" value="ECO:0007669"/>
    <property type="project" value="UniProtKB-KW"/>
</dbReference>
<dbReference type="InterPro" id="IPR036291">
    <property type="entry name" value="NAD(P)-bd_dom_sf"/>
</dbReference>
<dbReference type="SUPFAM" id="SSF51735">
    <property type="entry name" value="NAD(P)-binding Rossmann-fold domains"/>
    <property type="match status" value="1"/>
</dbReference>